<dbReference type="CDD" id="cd04496">
    <property type="entry name" value="SSB_OBF"/>
    <property type="match status" value="1"/>
</dbReference>
<dbReference type="InterPro" id="IPR000424">
    <property type="entry name" value="Primosome_PriB/ssb"/>
</dbReference>
<accession>A0A1W1DF33</accession>
<keyword evidence="1 3" id="KW-0238">DNA-binding</keyword>
<feature type="region of interest" description="Disordered" evidence="2">
    <location>
        <begin position="115"/>
        <end position="153"/>
    </location>
</feature>
<dbReference type="PROSITE" id="PS50935">
    <property type="entry name" value="SSB"/>
    <property type="match status" value="1"/>
</dbReference>
<evidence type="ECO:0000256" key="2">
    <source>
        <dbReference type="SAM" id="MobiDB-lite"/>
    </source>
</evidence>
<dbReference type="HAMAP" id="MF_00984">
    <property type="entry name" value="SSB"/>
    <property type="match status" value="1"/>
</dbReference>
<dbReference type="InterPro" id="IPR011344">
    <property type="entry name" value="ssDNA-bd"/>
</dbReference>
<name>A0A1W1DF33_9ZZZZ</name>
<dbReference type="EMBL" id="FPHT01000011">
    <property type="protein sequence ID" value="SFV79745.1"/>
    <property type="molecule type" value="Genomic_DNA"/>
</dbReference>
<reference evidence="3" key="1">
    <citation type="submission" date="2016-10" db="EMBL/GenBank/DDBJ databases">
        <authorList>
            <person name="de Groot N.N."/>
        </authorList>
    </citation>
    <scope>NUCLEOTIDE SEQUENCE</scope>
</reference>
<feature type="compositionally biased region" description="Low complexity" evidence="2">
    <location>
        <begin position="121"/>
        <end position="136"/>
    </location>
</feature>
<dbReference type="GO" id="GO:0009295">
    <property type="term" value="C:nucleoid"/>
    <property type="evidence" value="ECO:0007669"/>
    <property type="project" value="TreeGrafter"/>
</dbReference>
<evidence type="ECO:0000256" key="1">
    <source>
        <dbReference type="ARBA" id="ARBA00023125"/>
    </source>
</evidence>
<proteinExistence type="inferred from homology"/>
<evidence type="ECO:0000313" key="3">
    <source>
        <dbReference type="EMBL" id="SFV79745.1"/>
    </source>
</evidence>
<dbReference type="NCBIfam" id="TIGR00621">
    <property type="entry name" value="ssb"/>
    <property type="match status" value="1"/>
</dbReference>
<dbReference type="SUPFAM" id="SSF50249">
    <property type="entry name" value="Nucleic acid-binding proteins"/>
    <property type="match status" value="1"/>
</dbReference>
<dbReference type="GO" id="GO:0003697">
    <property type="term" value="F:single-stranded DNA binding"/>
    <property type="evidence" value="ECO:0007669"/>
    <property type="project" value="InterPro"/>
</dbReference>
<sequence>MAGINKVILVGNLGAKPEVKYASNGNAITNLSVATSESWTDKNTGQKQEKTEWHRVSLFGKLAEIAGQYLDKGSKVYVEGKLQTRKWQDKSGADRYTTEVVVSGFNGTLQMLDRRDDVGGASQQSAPAPRAAAPAADPITPVDNSGFDDDIPF</sequence>
<dbReference type="InterPro" id="IPR012340">
    <property type="entry name" value="NA-bd_OB-fold"/>
</dbReference>
<dbReference type="PANTHER" id="PTHR10302">
    <property type="entry name" value="SINGLE-STRANDED DNA-BINDING PROTEIN"/>
    <property type="match status" value="1"/>
</dbReference>
<dbReference type="Pfam" id="PF00436">
    <property type="entry name" value="SSB"/>
    <property type="match status" value="1"/>
</dbReference>
<dbReference type="Gene3D" id="2.40.50.140">
    <property type="entry name" value="Nucleic acid-binding proteins"/>
    <property type="match status" value="1"/>
</dbReference>
<dbReference type="GO" id="GO:0006260">
    <property type="term" value="P:DNA replication"/>
    <property type="evidence" value="ECO:0007669"/>
    <property type="project" value="InterPro"/>
</dbReference>
<dbReference type="PANTHER" id="PTHR10302:SF27">
    <property type="entry name" value="SINGLE-STRANDED DNA-BINDING PROTEIN"/>
    <property type="match status" value="1"/>
</dbReference>
<gene>
    <name evidence="3" type="ORF">MNB_SUP05-12-153</name>
</gene>
<dbReference type="AlphaFoldDB" id="A0A1W1DF33"/>
<organism evidence="3">
    <name type="scientific">hydrothermal vent metagenome</name>
    <dbReference type="NCBI Taxonomy" id="652676"/>
    <lineage>
        <taxon>unclassified sequences</taxon>
        <taxon>metagenomes</taxon>
        <taxon>ecological metagenomes</taxon>
    </lineage>
</organism>
<protein>
    <submittedName>
        <fullName evidence="3">Single-stranded DNA-binding protein</fullName>
    </submittedName>
</protein>